<gene>
    <name evidence="4" type="ORF">GOOTI_031_00240</name>
</gene>
<reference evidence="4" key="1">
    <citation type="submission" date="2012-02" db="EMBL/GenBank/DDBJ databases">
        <title>Whole genome shotgun sequence of Gordonia otitidis NBRC 100426.</title>
        <authorList>
            <person name="Yoshida I."/>
            <person name="Hosoyama A."/>
            <person name="Tsuchikane K."/>
            <person name="Katsumata H."/>
            <person name="Yamazaki S."/>
            <person name="Fujita N."/>
        </authorList>
    </citation>
    <scope>NUCLEOTIDE SEQUENCE [LARGE SCALE GENOMIC DNA]</scope>
    <source>
        <strain evidence="4">NBRC 100426</strain>
    </source>
</reference>
<dbReference type="Gene3D" id="1.10.1470.10">
    <property type="entry name" value="YjbJ"/>
    <property type="match status" value="1"/>
</dbReference>
<comment type="caution">
    <text evidence="4">The sequence shown here is derived from an EMBL/GenBank/DDBJ whole genome shotgun (WGS) entry which is preliminary data.</text>
</comment>
<evidence type="ECO:0000313" key="5">
    <source>
        <dbReference type="Proteomes" id="UP000005038"/>
    </source>
</evidence>
<dbReference type="Proteomes" id="UP000005038">
    <property type="component" value="Unassembled WGS sequence"/>
</dbReference>
<protein>
    <recommendedName>
        <fullName evidence="3">CsbD-like domain-containing protein</fullName>
    </recommendedName>
</protein>
<feature type="domain" description="CsbD-like" evidence="3">
    <location>
        <begin position="50"/>
        <end position="101"/>
    </location>
</feature>
<organism evidence="4 5">
    <name type="scientific">Gordonia otitidis (strain DSM 44809 / CCUG 52243 / JCM 12355 / NBRC 100426 / IFM 10032)</name>
    <dbReference type="NCBI Taxonomy" id="1108044"/>
    <lineage>
        <taxon>Bacteria</taxon>
        <taxon>Bacillati</taxon>
        <taxon>Actinomycetota</taxon>
        <taxon>Actinomycetes</taxon>
        <taxon>Mycobacteriales</taxon>
        <taxon>Gordoniaceae</taxon>
        <taxon>Gordonia</taxon>
    </lineage>
</organism>
<dbReference type="Pfam" id="PF05532">
    <property type="entry name" value="CsbD"/>
    <property type="match status" value="1"/>
</dbReference>
<dbReference type="InterPro" id="IPR008462">
    <property type="entry name" value="CsbD"/>
</dbReference>
<proteinExistence type="inferred from homology"/>
<feature type="compositionally biased region" description="Basic and acidic residues" evidence="2">
    <location>
        <begin position="91"/>
        <end position="101"/>
    </location>
</feature>
<dbReference type="AlphaFoldDB" id="H5THB8"/>
<dbReference type="EMBL" id="BAFB01000031">
    <property type="protein sequence ID" value="GAB32876.1"/>
    <property type="molecule type" value="Genomic_DNA"/>
</dbReference>
<name>H5THB8_GORO1</name>
<dbReference type="STRING" id="1108044.GOOTI_031_00240"/>
<feature type="region of interest" description="Disordered" evidence="2">
    <location>
        <begin position="69"/>
        <end position="101"/>
    </location>
</feature>
<dbReference type="InterPro" id="IPR036629">
    <property type="entry name" value="YjbJ_sf"/>
</dbReference>
<dbReference type="SUPFAM" id="SSF69047">
    <property type="entry name" value="Hypothetical protein YjbJ"/>
    <property type="match status" value="1"/>
</dbReference>
<sequence>MHIWRSTPTNPDVTPKVAFSPIRMPRLIVEKSEPVSGPREESEKYMSFVDKAKNAAEDAVGKVKEAVGDATDNSNLEAEGKKDQGSAGVKKVGENIKDTFK</sequence>
<evidence type="ECO:0000256" key="1">
    <source>
        <dbReference type="ARBA" id="ARBA00009129"/>
    </source>
</evidence>
<accession>H5THB8</accession>
<evidence type="ECO:0000313" key="4">
    <source>
        <dbReference type="EMBL" id="GAB32876.1"/>
    </source>
</evidence>
<evidence type="ECO:0000259" key="3">
    <source>
        <dbReference type="Pfam" id="PF05532"/>
    </source>
</evidence>
<comment type="similarity">
    <text evidence="1">Belongs to the UPF0337 (CsbD) family.</text>
</comment>
<evidence type="ECO:0000256" key="2">
    <source>
        <dbReference type="SAM" id="MobiDB-lite"/>
    </source>
</evidence>
<keyword evidence="5" id="KW-1185">Reference proteome</keyword>